<proteinExistence type="predicted"/>
<feature type="transmembrane region" description="Helical" evidence="1">
    <location>
        <begin position="78"/>
        <end position="99"/>
    </location>
</feature>
<dbReference type="Proteomes" id="UP000229054">
    <property type="component" value="Unassembled WGS sequence"/>
</dbReference>
<dbReference type="AlphaFoldDB" id="A0A2G9YSC8"/>
<organism evidence="2 3">
    <name type="scientific">Candidatus Nealsonbacteria bacterium CG23_combo_of_CG06-09_8_20_14_all_39_25</name>
    <dbReference type="NCBI Taxonomy" id="1974723"/>
    <lineage>
        <taxon>Bacteria</taxon>
        <taxon>Candidatus Nealsoniibacteriota</taxon>
    </lineage>
</organism>
<evidence type="ECO:0000313" key="2">
    <source>
        <dbReference type="EMBL" id="PIP22137.1"/>
    </source>
</evidence>
<protein>
    <submittedName>
        <fullName evidence="2">Uncharacterized protein</fullName>
    </submittedName>
</protein>
<name>A0A2G9YSC8_9BACT</name>
<dbReference type="EMBL" id="PCRN01000074">
    <property type="protein sequence ID" value="PIP22137.1"/>
    <property type="molecule type" value="Genomic_DNA"/>
</dbReference>
<keyword evidence="1" id="KW-1133">Transmembrane helix</keyword>
<feature type="transmembrane region" description="Helical" evidence="1">
    <location>
        <begin position="105"/>
        <end position="123"/>
    </location>
</feature>
<evidence type="ECO:0000313" key="3">
    <source>
        <dbReference type="Proteomes" id="UP000229054"/>
    </source>
</evidence>
<keyword evidence="1" id="KW-0472">Membrane</keyword>
<reference evidence="2 3" key="1">
    <citation type="submission" date="2017-09" db="EMBL/GenBank/DDBJ databases">
        <title>Depth-based differentiation of microbial function through sediment-hosted aquifers and enrichment of novel symbionts in the deep terrestrial subsurface.</title>
        <authorList>
            <person name="Probst A.J."/>
            <person name="Ladd B."/>
            <person name="Jarett J.K."/>
            <person name="Geller-Mcgrath D.E."/>
            <person name="Sieber C.M."/>
            <person name="Emerson J.B."/>
            <person name="Anantharaman K."/>
            <person name="Thomas B.C."/>
            <person name="Malmstrom R."/>
            <person name="Stieglmeier M."/>
            <person name="Klingl A."/>
            <person name="Woyke T."/>
            <person name="Ryan C.M."/>
            <person name="Banfield J.F."/>
        </authorList>
    </citation>
    <scope>NUCLEOTIDE SEQUENCE [LARGE SCALE GENOMIC DNA]</scope>
    <source>
        <strain evidence="2">CG23_combo_of_CG06-09_8_20_14_all_39_25</strain>
    </source>
</reference>
<accession>A0A2G9YSC8</accession>
<keyword evidence="1" id="KW-0812">Transmembrane</keyword>
<comment type="caution">
    <text evidence="2">The sequence shown here is derived from an EMBL/GenBank/DDBJ whole genome shotgun (WGS) entry which is preliminary data.</text>
</comment>
<evidence type="ECO:0000256" key="1">
    <source>
        <dbReference type="SAM" id="Phobius"/>
    </source>
</evidence>
<sequence length="129" mass="14694">MKGGVVRHENENTWEEAQRLHKDRVLREARHMSNLFNIRNNYCSCHGVNPLDLPPMHPVSGVGEKKVKVSETHRLRDILVILGGIAIISFPPCLSFFYGETRPDEIAAMVMVGYLISIPYWLMATLCMD</sequence>
<gene>
    <name evidence="2" type="ORF">COX38_02255</name>
</gene>